<dbReference type="EMBL" id="ML210147">
    <property type="protein sequence ID" value="TFK30068.1"/>
    <property type="molecule type" value="Genomic_DNA"/>
</dbReference>
<comment type="cofactor">
    <cofactor evidence="1">
        <name>Zn(2+)</name>
        <dbReference type="ChEBI" id="CHEBI:29105"/>
    </cofactor>
</comment>
<sequence>MTTGPGKDWLRVVPDQNTPPYWVFSLPLQKSERDEREYRLIQLDNGLKVVLIHDAEADKAAASLDVGVGHLSDPDDMPGLAHFCEHLLFMGTEQFPRENEYSEYLAKNNGSSNAYTATTNTNYYFNVATTALPGALERFSGFFHSPLFAPSCTSRELNAVDSEHKKNHQMDMWRIFQLNKHLSMPGHVWSKFGSGNRDSLTKAARELKARGKLSDGKESLQPSPVPSRIPSPAPSIASSTSDSDADGGAVGRETRRRLVEWWAKEYCASRMNLCVVGKESLDDLSSLVSTLFSPIVNRGRESLPTFDEHPFGEKEKGTVVAVQTVMSFHALEISFPLEYQPPNWRFKPGNFLAHFIGHEGPGSLHSYLKNKHWITSLNSGPQSLARGFAMFKVTIHLTEEGIKNYNDVVLACFHYISLLRSSGLQKFAQHEISLLNQIQFRFSEKRKPDEYASWVSEHMSWPVPPELLIAAPKLTWDWDEAGSAERKLREYLDSFQITEGRVVLMAKKEVHEKLFPGVEWSQEPWYGTQYNVSRWEPDVIESARGPNPLTELYLPSPNEFIPTNLDVDKRDVSEPLKRPQLIRETPLSTLWHKKDDRFWVPKAHVMIDIRSPVVNATARSAVLTRLFADLVNDSMTEFVYDADLAGLSYKLFSHSTGIYISVNGYNDKIPILVKHILQNLKSLKINSGRLDALKEESQREWRNFFFGQSYSLADYFARYLMTERQWTIEEKLKEIASITEEEIYAHIHRLLKQSNLRILVAGNIYKDEAIKIAEMAEEGLEATPSQELTDKSLLLPEGSDNIWASPIVNPNQPNSALTYFVHLAPISNPRLRVTSSLLVQILTEPAFNVLRTREQLGYIVSCTAWTLAGSSEKGIRIVVQSERYPSYLEGRVEEFLNEMKEKLESMDATEFEEQKKSLEKKWLEVDKNLNDEVSRFISHVNSGQWDFLRNENDAHLLQEITREDVLDMFLSKVHPSSKTRSKLSVQMVSQKAHPPKVSDDAARLFELELASKLPDVDAKGWRGKFEDAPTVHEFVKHWVGVLGESEDTKSILSKIPELMEKYPAEGAKQDYSKPSATYVKDILSFKAGLTVSEPCGPLVQWNDLPTSKF</sequence>
<reference evidence="14 15" key="1">
    <citation type="journal article" date="2019" name="Nat. Ecol. Evol.">
        <title>Megaphylogeny resolves global patterns of mushroom evolution.</title>
        <authorList>
            <person name="Varga T."/>
            <person name="Krizsan K."/>
            <person name="Foldi C."/>
            <person name="Dima B."/>
            <person name="Sanchez-Garcia M."/>
            <person name="Sanchez-Ramirez S."/>
            <person name="Szollosi G.J."/>
            <person name="Szarkandi J.G."/>
            <person name="Papp V."/>
            <person name="Albert L."/>
            <person name="Andreopoulos W."/>
            <person name="Angelini C."/>
            <person name="Antonin V."/>
            <person name="Barry K.W."/>
            <person name="Bougher N.L."/>
            <person name="Buchanan P."/>
            <person name="Buyck B."/>
            <person name="Bense V."/>
            <person name="Catcheside P."/>
            <person name="Chovatia M."/>
            <person name="Cooper J."/>
            <person name="Damon W."/>
            <person name="Desjardin D."/>
            <person name="Finy P."/>
            <person name="Geml J."/>
            <person name="Haridas S."/>
            <person name="Hughes K."/>
            <person name="Justo A."/>
            <person name="Karasinski D."/>
            <person name="Kautmanova I."/>
            <person name="Kiss B."/>
            <person name="Kocsube S."/>
            <person name="Kotiranta H."/>
            <person name="LaButti K.M."/>
            <person name="Lechner B.E."/>
            <person name="Liimatainen K."/>
            <person name="Lipzen A."/>
            <person name="Lukacs Z."/>
            <person name="Mihaltcheva S."/>
            <person name="Morgado L.N."/>
            <person name="Niskanen T."/>
            <person name="Noordeloos M.E."/>
            <person name="Ohm R.A."/>
            <person name="Ortiz-Santana B."/>
            <person name="Ovrebo C."/>
            <person name="Racz N."/>
            <person name="Riley R."/>
            <person name="Savchenko A."/>
            <person name="Shiryaev A."/>
            <person name="Soop K."/>
            <person name="Spirin V."/>
            <person name="Szebenyi C."/>
            <person name="Tomsovsky M."/>
            <person name="Tulloss R.E."/>
            <person name="Uehling J."/>
            <person name="Grigoriev I.V."/>
            <person name="Vagvolgyi C."/>
            <person name="Papp T."/>
            <person name="Martin F.M."/>
            <person name="Miettinen O."/>
            <person name="Hibbett D.S."/>
            <person name="Nagy L.G."/>
        </authorList>
    </citation>
    <scope>NUCLEOTIDE SEQUENCE [LARGE SCALE GENOMIC DNA]</scope>
    <source>
        <strain evidence="14 15">CBS 121175</strain>
    </source>
</reference>
<evidence type="ECO:0000256" key="9">
    <source>
        <dbReference type="SAM" id="MobiDB-lite"/>
    </source>
</evidence>
<dbReference type="SUPFAM" id="SSF63411">
    <property type="entry name" value="LuxS/MPP-like metallohydrolase"/>
    <property type="match status" value="4"/>
</dbReference>
<dbReference type="OrthoDB" id="952271at2759"/>
<evidence type="ECO:0000259" key="13">
    <source>
        <dbReference type="Pfam" id="PF22456"/>
    </source>
</evidence>
<evidence type="ECO:0000259" key="10">
    <source>
        <dbReference type="Pfam" id="PF00675"/>
    </source>
</evidence>
<feature type="compositionally biased region" description="Pro residues" evidence="9">
    <location>
        <begin position="223"/>
        <end position="233"/>
    </location>
</feature>
<evidence type="ECO:0000256" key="6">
    <source>
        <dbReference type="ARBA" id="ARBA00022833"/>
    </source>
</evidence>
<dbReference type="AlphaFoldDB" id="A0A5C3LBE4"/>
<evidence type="ECO:0000259" key="12">
    <source>
        <dbReference type="Pfam" id="PF16187"/>
    </source>
</evidence>
<proteinExistence type="inferred from homology"/>
<dbReference type="Pfam" id="PF05193">
    <property type="entry name" value="Peptidase_M16_C"/>
    <property type="match status" value="1"/>
</dbReference>
<keyword evidence="6" id="KW-0862">Zinc</keyword>
<gene>
    <name evidence="14" type="ORF">FA15DRAFT_663410</name>
</gene>
<feature type="domain" description="Peptidase M16 middle/third" evidence="12">
    <location>
        <begin position="440"/>
        <end position="734"/>
    </location>
</feature>
<evidence type="ECO:0000313" key="15">
    <source>
        <dbReference type="Proteomes" id="UP000307440"/>
    </source>
</evidence>
<keyword evidence="3" id="KW-0645">Protease</keyword>
<evidence type="ECO:0000256" key="7">
    <source>
        <dbReference type="ARBA" id="ARBA00023049"/>
    </source>
</evidence>
<feature type="domain" description="Peptidase M16 C-terminal" evidence="11">
    <location>
        <begin position="254"/>
        <end position="426"/>
    </location>
</feature>
<dbReference type="GO" id="GO:0046872">
    <property type="term" value="F:metal ion binding"/>
    <property type="evidence" value="ECO:0007669"/>
    <property type="project" value="UniProtKB-KW"/>
</dbReference>
<dbReference type="GO" id="GO:0051603">
    <property type="term" value="P:proteolysis involved in protein catabolic process"/>
    <property type="evidence" value="ECO:0007669"/>
    <property type="project" value="TreeGrafter"/>
</dbReference>
<dbReference type="InterPro" id="IPR001431">
    <property type="entry name" value="Pept_M16_Zn_BS"/>
</dbReference>
<feature type="domain" description="Peptidase M16 N-terminal" evidence="10">
    <location>
        <begin position="48"/>
        <end position="185"/>
    </location>
</feature>
<dbReference type="InterPro" id="IPR032632">
    <property type="entry name" value="Peptidase_M16_M"/>
</dbReference>
<dbReference type="InterPro" id="IPR007863">
    <property type="entry name" value="Peptidase_M16_C"/>
</dbReference>
<dbReference type="GO" id="GO:0005829">
    <property type="term" value="C:cytosol"/>
    <property type="evidence" value="ECO:0007669"/>
    <property type="project" value="TreeGrafter"/>
</dbReference>
<evidence type="ECO:0000256" key="8">
    <source>
        <dbReference type="RuleBase" id="RU004447"/>
    </source>
</evidence>
<dbReference type="Pfam" id="PF16187">
    <property type="entry name" value="Peptidase_M16_M"/>
    <property type="match status" value="1"/>
</dbReference>
<dbReference type="InterPro" id="IPR054734">
    <property type="entry name" value="PqqF-like_C_4"/>
</dbReference>
<feature type="domain" description="Coenzyme PQQ synthesis protein F-like C-terminal lobe" evidence="13">
    <location>
        <begin position="837"/>
        <end position="936"/>
    </location>
</feature>
<dbReference type="FunFam" id="3.30.830.10:FF:000005">
    <property type="entry name" value="nardilysin isoform X1"/>
    <property type="match status" value="1"/>
</dbReference>
<dbReference type="GO" id="GO:0005739">
    <property type="term" value="C:mitochondrion"/>
    <property type="evidence" value="ECO:0007669"/>
    <property type="project" value="TreeGrafter"/>
</dbReference>
<feature type="region of interest" description="Disordered" evidence="9">
    <location>
        <begin position="210"/>
        <end position="251"/>
    </location>
</feature>
<dbReference type="GO" id="GO:0043171">
    <property type="term" value="P:peptide catabolic process"/>
    <property type="evidence" value="ECO:0007669"/>
    <property type="project" value="TreeGrafter"/>
</dbReference>
<keyword evidence="7" id="KW-0482">Metalloprotease</keyword>
<name>A0A5C3LBE4_COPMA</name>
<accession>A0A5C3LBE4</accession>
<dbReference type="Gene3D" id="3.30.830.10">
    <property type="entry name" value="Metalloenzyme, LuxS/M16 peptidase-like"/>
    <property type="match status" value="4"/>
</dbReference>
<dbReference type="FunFam" id="3.30.830.10:FF:000012">
    <property type="entry name" value="Protease 3"/>
    <property type="match status" value="1"/>
</dbReference>
<evidence type="ECO:0000256" key="5">
    <source>
        <dbReference type="ARBA" id="ARBA00022801"/>
    </source>
</evidence>
<dbReference type="GO" id="GO:0004222">
    <property type="term" value="F:metalloendopeptidase activity"/>
    <property type="evidence" value="ECO:0007669"/>
    <property type="project" value="InterPro"/>
</dbReference>
<organism evidence="14 15">
    <name type="scientific">Coprinopsis marcescibilis</name>
    <name type="common">Agaric fungus</name>
    <name type="synonym">Psathyrella marcescibilis</name>
    <dbReference type="NCBI Taxonomy" id="230819"/>
    <lineage>
        <taxon>Eukaryota</taxon>
        <taxon>Fungi</taxon>
        <taxon>Dikarya</taxon>
        <taxon>Basidiomycota</taxon>
        <taxon>Agaricomycotina</taxon>
        <taxon>Agaricomycetes</taxon>
        <taxon>Agaricomycetidae</taxon>
        <taxon>Agaricales</taxon>
        <taxon>Agaricineae</taxon>
        <taxon>Psathyrellaceae</taxon>
        <taxon>Coprinopsis</taxon>
    </lineage>
</organism>
<dbReference type="InterPro" id="IPR011765">
    <property type="entry name" value="Pept_M16_N"/>
</dbReference>
<dbReference type="STRING" id="230819.A0A5C3LBE4"/>
<evidence type="ECO:0000256" key="4">
    <source>
        <dbReference type="ARBA" id="ARBA00022723"/>
    </source>
</evidence>
<evidence type="ECO:0000256" key="1">
    <source>
        <dbReference type="ARBA" id="ARBA00001947"/>
    </source>
</evidence>
<keyword evidence="4" id="KW-0479">Metal-binding</keyword>
<comment type="similarity">
    <text evidence="2 8">Belongs to the peptidase M16 family.</text>
</comment>
<dbReference type="Proteomes" id="UP000307440">
    <property type="component" value="Unassembled WGS sequence"/>
</dbReference>
<keyword evidence="15" id="KW-1185">Reference proteome</keyword>
<dbReference type="FunFam" id="3.30.830.10:FF:000003">
    <property type="entry name" value="Insulin-degrading enzyme"/>
    <property type="match status" value="1"/>
</dbReference>
<evidence type="ECO:0000256" key="3">
    <source>
        <dbReference type="ARBA" id="ARBA00022670"/>
    </source>
</evidence>
<dbReference type="Pfam" id="PF22456">
    <property type="entry name" value="PqqF-like_C_4"/>
    <property type="match status" value="1"/>
</dbReference>
<evidence type="ECO:0000313" key="14">
    <source>
        <dbReference type="EMBL" id="TFK30068.1"/>
    </source>
</evidence>
<dbReference type="Pfam" id="PF00675">
    <property type="entry name" value="Peptidase_M16"/>
    <property type="match status" value="1"/>
</dbReference>
<keyword evidence="5" id="KW-0378">Hydrolase</keyword>
<dbReference type="PROSITE" id="PS00143">
    <property type="entry name" value="INSULINASE"/>
    <property type="match status" value="1"/>
</dbReference>
<dbReference type="PANTHER" id="PTHR43690:SF18">
    <property type="entry name" value="INSULIN-DEGRADING ENZYME-RELATED"/>
    <property type="match status" value="1"/>
</dbReference>
<protein>
    <submittedName>
        <fullName evidence="14">Insulin-degrading enzyme</fullName>
    </submittedName>
</protein>
<dbReference type="InterPro" id="IPR050626">
    <property type="entry name" value="Peptidase_M16"/>
</dbReference>
<evidence type="ECO:0000256" key="2">
    <source>
        <dbReference type="ARBA" id="ARBA00007261"/>
    </source>
</evidence>
<dbReference type="InterPro" id="IPR011249">
    <property type="entry name" value="Metalloenz_LuxS/M16"/>
</dbReference>
<evidence type="ECO:0000259" key="11">
    <source>
        <dbReference type="Pfam" id="PF05193"/>
    </source>
</evidence>
<dbReference type="PANTHER" id="PTHR43690">
    <property type="entry name" value="NARDILYSIN"/>
    <property type="match status" value="1"/>
</dbReference>